<comment type="caution">
    <text evidence="2">The sequence shown here is derived from an EMBL/GenBank/DDBJ whole genome shotgun (WGS) entry which is preliminary data.</text>
</comment>
<evidence type="ECO:0000313" key="2">
    <source>
        <dbReference type="EMBL" id="KAA1078292.1"/>
    </source>
</evidence>
<keyword evidence="3" id="KW-1185">Reference proteome</keyword>
<dbReference type="EMBL" id="VSWC01000144">
    <property type="protein sequence ID" value="KAA1078292.1"/>
    <property type="molecule type" value="Genomic_DNA"/>
</dbReference>
<gene>
    <name evidence="2" type="ORF">PGT21_032821</name>
</gene>
<protein>
    <submittedName>
        <fullName evidence="2">Uncharacterized protein</fullName>
    </submittedName>
</protein>
<proteinExistence type="predicted"/>
<reference evidence="2 3" key="1">
    <citation type="submission" date="2019-05" db="EMBL/GenBank/DDBJ databases">
        <title>Emergence of the Ug99 lineage of the wheat stem rust pathogen through somatic hybridization.</title>
        <authorList>
            <person name="Li F."/>
            <person name="Upadhyaya N.M."/>
            <person name="Sperschneider J."/>
            <person name="Matny O."/>
            <person name="Nguyen-Phuc H."/>
            <person name="Mago R."/>
            <person name="Raley C."/>
            <person name="Miller M.E."/>
            <person name="Silverstein K.A.T."/>
            <person name="Henningsen E."/>
            <person name="Hirsch C.D."/>
            <person name="Visser B."/>
            <person name="Pretorius Z.A."/>
            <person name="Steffenson B.J."/>
            <person name="Schwessinger B."/>
            <person name="Dodds P.N."/>
            <person name="Figueroa M."/>
        </authorList>
    </citation>
    <scope>NUCLEOTIDE SEQUENCE [LARGE SCALE GENOMIC DNA]</scope>
    <source>
        <strain evidence="2">21-0</strain>
    </source>
</reference>
<feature type="compositionally biased region" description="Polar residues" evidence="1">
    <location>
        <begin position="9"/>
        <end position="23"/>
    </location>
</feature>
<dbReference type="Proteomes" id="UP000324748">
    <property type="component" value="Unassembled WGS sequence"/>
</dbReference>
<organism evidence="2 3">
    <name type="scientific">Puccinia graminis f. sp. tritici</name>
    <dbReference type="NCBI Taxonomy" id="56615"/>
    <lineage>
        <taxon>Eukaryota</taxon>
        <taxon>Fungi</taxon>
        <taxon>Dikarya</taxon>
        <taxon>Basidiomycota</taxon>
        <taxon>Pucciniomycotina</taxon>
        <taxon>Pucciniomycetes</taxon>
        <taxon>Pucciniales</taxon>
        <taxon>Pucciniaceae</taxon>
        <taxon>Puccinia</taxon>
    </lineage>
</organism>
<sequence length="72" mass="8101">MEALEHSSQEFSQMSNSGYSSELSDTEAKIPEPDSSFISPEISEELKKYIENVNPLSKQDILFPDSKKLESC</sequence>
<evidence type="ECO:0000313" key="3">
    <source>
        <dbReference type="Proteomes" id="UP000324748"/>
    </source>
</evidence>
<accession>A0A5B0MP89</accession>
<name>A0A5B0MP89_PUCGR</name>
<evidence type="ECO:0000256" key="1">
    <source>
        <dbReference type="SAM" id="MobiDB-lite"/>
    </source>
</evidence>
<feature type="region of interest" description="Disordered" evidence="1">
    <location>
        <begin position="1"/>
        <end position="38"/>
    </location>
</feature>
<dbReference type="AlphaFoldDB" id="A0A5B0MP89"/>
<dbReference type="OrthoDB" id="10385345at2759"/>